<proteinExistence type="predicted"/>
<dbReference type="Proteomes" id="UP000008748">
    <property type="component" value="Unassembled WGS sequence"/>
</dbReference>
<organism evidence="2 3">
    <name type="scientific">Bartonella birtlesii LL-WM9</name>
    <dbReference type="NCBI Taxonomy" id="1094552"/>
    <lineage>
        <taxon>Bacteria</taxon>
        <taxon>Pseudomonadati</taxon>
        <taxon>Pseudomonadota</taxon>
        <taxon>Alphaproteobacteria</taxon>
        <taxon>Hyphomicrobiales</taxon>
        <taxon>Bartonellaceae</taxon>
        <taxon>Bartonella</taxon>
    </lineage>
</organism>
<dbReference type="HOGENOM" id="CLU_1253897_0_0_5"/>
<reference evidence="2 3" key="1">
    <citation type="submission" date="2012-03" db="EMBL/GenBank/DDBJ databases">
        <title>The Genome Sequence of Bartonella birtlesii LL-WM9.</title>
        <authorList>
            <consortium name="The Broad Institute Genome Sequencing Platform"/>
            <consortium name="The Broad Institute Genome Sequencing Center for Infectious Disease"/>
            <person name="Feldgarden M."/>
            <person name="Kirby J."/>
            <person name="Kosoy M."/>
            <person name="Birtles R."/>
            <person name="Probert W.S."/>
            <person name="Chiaraviglio L."/>
            <person name="Young S.K."/>
            <person name="Zeng Q."/>
            <person name="Gargeya S."/>
            <person name="Fitzgerald M."/>
            <person name="Haas B."/>
            <person name="Abouelleil A."/>
            <person name="Alvarado L."/>
            <person name="Arachchi H.M."/>
            <person name="Berlin A."/>
            <person name="Chapman S.B."/>
            <person name="Gearin G."/>
            <person name="Goldberg J."/>
            <person name="Griggs A."/>
            <person name="Gujja S."/>
            <person name="Hansen M."/>
            <person name="Heiman D."/>
            <person name="Howarth C."/>
            <person name="Larimer J."/>
            <person name="Lui A."/>
            <person name="MacDonald P.J.P."/>
            <person name="McCowen C."/>
            <person name="Montmayeur A."/>
            <person name="Murphy C."/>
            <person name="Neiman D."/>
            <person name="Pearson M."/>
            <person name="Priest M."/>
            <person name="Roberts A."/>
            <person name="Saif S."/>
            <person name="Shea T."/>
            <person name="Sisk P."/>
            <person name="Stolte C."/>
            <person name="Sykes S."/>
            <person name="Wortman J."/>
            <person name="Nusbaum C."/>
            <person name="Birren B."/>
        </authorList>
    </citation>
    <scope>NUCLEOTIDE SEQUENCE [LARGE SCALE GENOMIC DNA]</scope>
    <source>
        <strain evidence="2 3">LL-WM9</strain>
    </source>
</reference>
<dbReference type="EMBL" id="AIMC01000020">
    <property type="protein sequence ID" value="EJF76404.1"/>
    <property type="molecule type" value="Genomic_DNA"/>
</dbReference>
<keyword evidence="1" id="KW-1133">Transmembrane helix</keyword>
<keyword evidence="3" id="KW-1185">Reference proteome</keyword>
<sequence length="208" mass="24235">MSHEKLVIGVSVFTTISFFSSIAGIGKCSAQIPLHLPDSHKSAVKSKYKSPLYKLWQYAAKNKPSLYNSDVIHSSGKKHSQLQRFFTTYQYFSEKFIQLENCIKQSISETSRKWFLCENIFSFHKCNNDNINLYNILCFILRIYLVHQILAYVRNIFKKSQIYNCKGRSKLSNFVLQIYKNAIGQYGKESHKIDVCINKNFHHKVCLL</sequence>
<protein>
    <submittedName>
        <fullName evidence="2">Uncharacterized protein</fullName>
    </submittedName>
</protein>
<evidence type="ECO:0000313" key="3">
    <source>
        <dbReference type="Proteomes" id="UP000008748"/>
    </source>
</evidence>
<dbReference type="AlphaFoldDB" id="J0Q1K5"/>
<evidence type="ECO:0000313" key="2">
    <source>
        <dbReference type="EMBL" id="EJF76404.1"/>
    </source>
</evidence>
<gene>
    <name evidence="2" type="ORF">ME7_00948</name>
</gene>
<evidence type="ECO:0000256" key="1">
    <source>
        <dbReference type="SAM" id="Phobius"/>
    </source>
</evidence>
<comment type="caution">
    <text evidence="2">The sequence shown here is derived from an EMBL/GenBank/DDBJ whole genome shotgun (WGS) entry which is preliminary data.</text>
</comment>
<accession>J0Q1K5</accession>
<feature type="transmembrane region" description="Helical" evidence="1">
    <location>
        <begin position="133"/>
        <end position="153"/>
    </location>
</feature>
<dbReference type="PATRIC" id="fig|1094552.3.peg.1067"/>
<name>J0Q1K5_9HYPH</name>
<keyword evidence="1" id="KW-0812">Transmembrane</keyword>
<keyword evidence="1" id="KW-0472">Membrane</keyword>